<organism evidence="8 9">
    <name type="scientific">Kutzneria viridogrisea</name>
    <dbReference type="NCBI Taxonomy" id="47990"/>
    <lineage>
        <taxon>Bacteria</taxon>
        <taxon>Bacillati</taxon>
        <taxon>Actinomycetota</taxon>
        <taxon>Actinomycetes</taxon>
        <taxon>Pseudonocardiales</taxon>
        <taxon>Pseudonocardiaceae</taxon>
        <taxon>Kutzneria</taxon>
    </lineage>
</organism>
<keyword evidence="6" id="KW-0732">Signal</keyword>
<evidence type="ECO:0000256" key="3">
    <source>
        <dbReference type="ARBA" id="ARBA00022801"/>
    </source>
</evidence>
<evidence type="ECO:0000256" key="1">
    <source>
        <dbReference type="ARBA" id="ARBA00007074"/>
    </source>
</evidence>
<comment type="similarity">
    <text evidence="1">Belongs to the peptidase C40 family.</text>
</comment>
<evidence type="ECO:0000313" key="9">
    <source>
        <dbReference type="Proteomes" id="UP000517916"/>
    </source>
</evidence>
<feature type="domain" description="NlpC/P60" evidence="7">
    <location>
        <begin position="221"/>
        <end position="342"/>
    </location>
</feature>
<dbReference type="InterPro" id="IPR038765">
    <property type="entry name" value="Papain-like_cys_pep_sf"/>
</dbReference>
<dbReference type="Gene3D" id="3.90.1720.10">
    <property type="entry name" value="endopeptidase domain like (from Nostoc punctiforme)"/>
    <property type="match status" value="1"/>
</dbReference>
<feature type="compositionally biased region" description="Polar residues" evidence="5">
    <location>
        <begin position="191"/>
        <end position="206"/>
    </location>
</feature>
<reference evidence="8 9" key="1">
    <citation type="submission" date="2020-08" db="EMBL/GenBank/DDBJ databases">
        <title>Genomic Encyclopedia of Archaeal and Bacterial Type Strains, Phase II (KMG-II): from individual species to whole genera.</title>
        <authorList>
            <person name="Goeker M."/>
        </authorList>
    </citation>
    <scope>NUCLEOTIDE SEQUENCE [LARGE SCALE GENOMIC DNA]</scope>
    <source>
        <strain evidence="8 9">DSM 43850</strain>
    </source>
</reference>
<keyword evidence="4" id="KW-0788">Thiol protease</keyword>
<dbReference type="Pfam" id="PF00877">
    <property type="entry name" value="NLPC_P60"/>
    <property type="match status" value="1"/>
</dbReference>
<gene>
    <name evidence="8" type="ORF">BC739_005400</name>
</gene>
<keyword evidence="3 8" id="KW-0378">Hydrolase</keyword>
<accession>A0ABR6BMP9</accession>
<dbReference type="PANTHER" id="PTHR47359">
    <property type="entry name" value="PEPTIDOGLYCAN DL-ENDOPEPTIDASE CWLO"/>
    <property type="match status" value="1"/>
</dbReference>
<dbReference type="GO" id="GO:0016787">
    <property type="term" value="F:hydrolase activity"/>
    <property type="evidence" value="ECO:0007669"/>
    <property type="project" value="UniProtKB-KW"/>
</dbReference>
<dbReference type="EMBL" id="JACJID010000004">
    <property type="protein sequence ID" value="MBA8928183.1"/>
    <property type="molecule type" value="Genomic_DNA"/>
</dbReference>
<evidence type="ECO:0000313" key="8">
    <source>
        <dbReference type="EMBL" id="MBA8928183.1"/>
    </source>
</evidence>
<feature type="compositionally biased region" description="Basic and acidic residues" evidence="5">
    <location>
        <begin position="173"/>
        <end position="190"/>
    </location>
</feature>
<dbReference type="InterPro" id="IPR051794">
    <property type="entry name" value="PG_Endopeptidase_C40"/>
</dbReference>
<protein>
    <submittedName>
        <fullName evidence="8">Cell wall-associated NlpC family hydrolase</fullName>
    </submittedName>
</protein>
<dbReference type="RefSeq" id="WP_182838771.1">
    <property type="nucleotide sequence ID" value="NZ_BAAABQ010000030.1"/>
</dbReference>
<feature type="compositionally biased region" description="Low complexity" evidence="5">
    <location>
        <begin position="153"/>
        <end position="172"/>
    </location>
</feature>
<feature type="region of interest" description="Disordered" evidence="5">
    <location>
        <begin position="147"/>
        <end position="214"/>
    </location>
</feature>
<evidence type="ECO:0000259" key="7">
    <source>
        <dbReference type="PROSITE" id="PS51935"/>
    </source>
</evidence>
<dbReference type="PANTHER" id="PTHR47359:SF3">
    <property type="entry name" value="NLP_P60 DOMAIN-CONTAINING PROTEIN-RELATED"/>
    <property type="match status" value="1"/>
</dbReference>
<sequence>MNKANRFWVAGAVGVLFGLTAAPALADPPANEDPVAKLKAAGQQAEELHEKYVLAQHDLEARQAEVERAKADVGKAQQAGQAARTEQERFRGQVDQFAAASFSGTQFTSMSALLSGQSAQDFLDRSWLLDEVSRQNGQVLDGMNSAVDKANSADQQAQQAQQRASEAAAQAQRVKDDLGRREAEATRAKNEAQTALDQLSSSQRTTLRGDRGVSYGPINAPGAAGAAVRAALSQVGTPYNLGAESPGVAFDCSGLVQWAYRQAGVSITRITTTQYAEGAPVSRGDLRPGDLVFFGTAADIHHVGMFIGEGKVVHAPDFGQVVKVVPLEQAGRDYYGARRIVA</sequence>
<dbReference type="InterPro" id="IPR000064">
    <property type="entry name" value="NLP_P60_dom"/>
</dbReference>
<evidence type="ECO:0000256" key="2">
    <source>
        <dbReference type="ARBA" id="ARBA00022670"/>
    </source>
</evidence>
<dbReference type="Proteomes" id="UP000517916">
    <property type="component" value="Unassembled WGS sequence"/>
</dbReference>
<evidence type="ECO:0000256" key="5">
    <source>
        <dbReference type="SAM" id="MobiDB-lite"/>
    </source>
</evidence>
<feature type="signal peptide" evidence="6">
    <location>
        <begin position="1"/>
        <end position="26"/>
    </location>
</feature>
<evidence type="ECO:0000256" key="6">
    <source>
        <dbReference type="SAM" id="SignalP"/>
    </source>
</evidence>
<name>A0ABR6BMP9_9PSEU</name>
<comment type="caution">
    <text evidence="8">The sequence shown here is derived from an EMBL/GenBank/DDBJ whole genome shotgun (WGS) entry which is preliminary data.</text>
</comment>
<dbReference type="PROSITE" id="PS51935">
    <property type="entry name" value="NLPC_P60"/>
    <property type="match status" value="1"/>
</dbReference>
<keyword evidence="9" id="KW-1185">Reference proteome</keyword>
<evidence type="ECO:0000256" key="4">
    <source>
        <dbReference type="ARBA" id="ARBA00022807"/>
    </source>
</evidence>
<keyword evidence="2" id="KW-0645">Protease</keyword>
<proteinExistence type="inferred from homology"/>
<feature type="chain" id="PRO_5046382703" evidence="6">
    <location>
        <begin position="27"/>
        <end position="342"/>
    </location>
</feature>
<dbReference type="SUPFAM" id="SSF54001">
    <property type="entry name" value="Cysteine proteinases"/>
    <property type="match status" value="1"/>
</dbReference>